<keyword evidence="10" id="KW-0479">Metal-binding</keyword>
<dbReference type="HAMAP" id="MF_00454">
    <property type="entry name" value="FluC"/>
    <property type="match status" value="1"/>
</dbReference>
<evidence type="ECO:0000256" key="10">
    <source>
        <dbReference type="HAMAP-Rule" id="MF_00454"/>
    </source>
</evidence>
<feature type="binding site" evidence="10">
    <location>
        <position position="80"/>
    </location>
    <ligand>
        <name>Na(+)</name>
        <dbReference type="ChEBI" id="CHEBI:29101"/>
        <note>structural</note>
    </ligand>
</feature>
<evidence type="ECO:0000256" key="9">
    <source>
        <dbReference type="ARBA" id="ARBA00049940"/>
    </source>
</evidence>
<dbReference type="Proteomes" id="UP001215097">
    <property type="component" value="Chromosome"/>
</dbReference>
<dbReference type="RefSeq" id="WP_282214806.1">
    <property type="nucleotide sequence ID" value="NZ_BAAAUN010000001.1"/>
</dbReference>
<keyword evidence="2 10" id="KW-1003">Cell membrane</keyword>
<comment type="catalytic activity">
    <reaction evidence="8">
        <text>fluoride(in) = fluoride(out)</text>
        <dbReference type="Rhea" id="RHEA:76159"/>
        <dbReference type="ChEBI" id="CHEBI:17051"/>
    </reaction>
    <physiologicalReaction direction="left-to-right" evidence="8">
        <dbReference type="Rhea" id="RHEA:76160"/>
    </physiologicalReaction>
</comment>
<feature type="binding site" evidence="10">
    <location>
        <position position="83"/>
    </location>
    <ligand>
        <name>Na(+)</name>
        <dbReference type="ChEBI" id="CHEBI:29101"/>
        <note>structural</note>
    </ligand>
</feature>
<evidence type="ECO:0000256" key="6">
    <source>
        <dbReference type="ARBA" id="ARBA00023303"/>
    </source>
</evidence>
<proteinExistence type="inferred from homology"/>
<dbReference type="PANTHER" id="PTHR28259:SF1">
    <property type="entry name" value="FLUORIDE EXPORT PROTEIN 1-RELATED"/>
    <property type="match status" value="1"/>
</dbReference>
<name>A0ABY7XV94_MICLT</name>
<dbReference type="PANTHER" id="PTHR28259">
    <property type="entry name" value="FLUORIDE EXPORT PROTEIN 1-RELATED"/>
    <property type="match status" value="1"/>
</dbReference>
<feature type="transmembrane region" description="Helical" evidence="10">
    <location>
        <begin position="100"/>
        <end position="122"/>
    </location>
</feature>
<feature type="transmembrane region" description="Helical" evidence="10">
    <location>
        <begin position="68"/>
        <end position="88"/>
    </location>
</feature>
<keyword evidence="10" id="KW-0406">Ion transport</keyword>
<keyword evidence="4 10" id="KW-1133">Transmembrane helix</keyword>
<protein>
    <recommendedName>
        <fullName evidence="10">Fluoride-specific ion channel FluC</fullName>
    </recommendedName>
</protein>
<keyword evidence="3 10" id="KW-0812">Transmembrane</keyword>
<keyword evidence="10" id="KW-0915">Sodium</keyword>
<sequence>MTKVNLRRVLLVALGGTVGTAARLGLGLVIPDAGGFPIAVLLANVVGALLIGVLVARPLDRRGETAAADLRLLLGTGVLGGFTTYSAFMTGTVSLWADAPLVATAYAAGTLALGLGAAALGLRIGRPRPASGAAS</sequence>
<keyword evidence="10" id="KW-0813">Transport</keyword>
<evidence type="ECO:0000313" key="12">
    <source>
        <dbReference type="Proteomes" id="UP001215097"/>
    </source>
</evidence>
<reference evidence="11 12" key="1">
    <citation type="submission" date="2021-06" db="EMBL/GenBank/DDBJ databases">
        <title>Genome-based taxonomic framework of Microbacterium strains isolated from marine environment, the description of four new species and reclassification of four preexisting species.</title>
        <authorList>
            <person name="Lee S.D."/>
            <person name="Kim S.-M."/>
            <person name="Byeon Y.-S."/>
            <person name="Yang H.L."/>
            <person name="Kim I.S."/>
        </authorList>
    </citation>
    <scope>NUCLEOTIDE SEQUENCE [LARGE SCALE GENOMIC DNA]</scope>
    <source>
        <strain evidence="11 12">KACC 14465</strain>
    </source>
</reference>
<evidence type="ECO:0000256" key="7">
    <source>
        <dbReference type="ARBA" id="ARBA00035120"/>
    </source>
</evidence>
<feature type="transmembrane region" description="Helical" evidence="10">
    <location>
        <begin position="37"/>
        <end position="56"/>
    </location>
</feature>
<evidence type="ECO:0000313" key="11">
    <source>
        <dbReference type="EMBL" id="WDM44660.1"/>
    </source>
</evidence>
<comment type="function">
    <text evidence="9 10">Fluoride-specific ion channel. Important for reducing fluoride concentration in the cell, thus reducing its toxicity.</text>
</comment>
<evidence type="ECO:0000256" key="5">
    <source>
        <dbReference type="ARBA" id="ARBA00023136"/>
    </source>
</evidence>
<dbReference type="EMBL" id="CP078075">
    <property type="protein sequence ID" value="WDM44660.1"/>
    <property type="molecule type" value="Genomic_DNA"/>
</dbReference>
<comment type="subcellular location">
    <subcellularLocation>
        <location evidence="1 10">Cell membrane</location>
        <topology evidence="1 10">Multi-pass membrane protein</topology>
    </subcellularLocation>
</comment>
<keyword evidence="6 10" id="KW-0407">Ion channel</keyword>
<dbReference type="Pfam" id="PF02537">
    <property type="entry name" value="CRCB"/>
    <property type="match status" value="1"/>
</dbReference>
<keyword evidence="12" id="KW-1185">Reference proteome</keyword>
<comment type="similarity">
    <text evidence="7 10">Belongs to the fluoride channel Fluc/FEX (TC 1.A.43) family.</text>
</comment>
<evidence type="ECO:0000256" key="8">
    <source>
        <dbReference type="ARBA" id="ARBA00035585"/>
    </source>
</evidence>
<evidence type="ECO:0000256" key="2">
    <source>
        <dbReference type="ARBA" id="ARBA00022475"/>
    </source>
</evidence>
<evidence type="ECO:0000256" key="3">
    <source>
        <dbReference type="ARBA" id="ARBA00022692"/>
    </source>
</evidence>
<dbReference type="InterPro" id="IPR003691">
    <property type="entry name" value="FluC"/>
</dbReference>
<gene>
    <name evidence="10" type="primary">fluC</name>
    <name evidence="10" type="synonym">crcB</name>
    <name evidence="11" type="ORF">KV395_16040</name>
</gene>
<evidence type="ECO:0000256" key="4">
    <source>
        <dbReference type="ARBA" id="ARBA00022989"/>
    </source>
</evidence>
<evidence type="ECO:0000256" key="1">
    <source>
        <dbReference type="ARBA" id="ARBA00004651"/>
    </source>
</evidence>
<keyword evidence="5 10" id="KW-0472">Membrane</keyword>
<organism evidence="11 12">
    <name type="scientific">Microbacterium luteolum</name>
    <name type="common">Aureobacterium luteolum</name>
    <dbReference type="NCBI Taxonomy" id="69367"/>
    <lineage>
        <taxon>Bacteria</taxon>
        <taxon>Bacillati</taxon>
        <taxon>Actinomycetota</taxon>
        <taxon>Actinomycetes</taxon>
        <taxon>Micrococcales</taxon>
        <taxon>Microbacteriaceae</taxon>
        <taxon>Microbacterium</taxon>
    </lineage>
</organism>
<accession>A0ABY7XV94</accession>
<comment type="activity regulation">
    <text evidence="10">Na(+) is not transported, but it plays an essential structural role and its presence is essential for fluoride channel function.</text>
</comment>